<dbReference type="SUPFAM" id="SSF56112">
    <property type="entry name" value="Protein kinase-like (PK-like)"/>
    <property type="match status" value="1"/>
</dbReference>
<keyword evidence="1" id="KW-0812">Transmembrane</keyword>
<dbReference type="EMBL" id="BOOW01000023">
    <property type="protein sequence ID" value="GII93656.1"/>
    <property type="molecule type" value="Genomic_DNA"/>
</dbReference>
<name>A0A919RKE2_9ACTN</name>
<reference evidence="2" key="1">
    <citation type="submission" date="2021-01" db="EMBL/GenBank/DDBJ databases">
        <title>Whole genome shotgun sequence of Sinosporangium siamense NBRC 109515.</title>
        <authorList>
            <person name="Komaki H."/>
            <person name="Tamura T."/>
        </authorList>
    </citation>
    <scope>NUCLEOTIDE SEQUENCE</scope>
    <source>
        <strain evidence="2">NBRC 109515</strain>
    </source>
</reference>
<feature type="transmembrane region" description="Helical" evidence="1">
    <location>
        <begin position="372"/>
        <end position="390"/>
    </location>
</feature>
<sequence>MSLRFPTGGDYVEAIQSPGICFHDPDLRSAVPQLDRLGRPRPISGNFASVFSLHAASGRRYAVKCFTREVADQGRRYQAISDYLLALPNDWKIGFEYLRQGVLVNGRWFPALKMEWVEGVGLIRWIEEHLGDHGAMRDMAARFAELVAELEQAGVAHGDLQHGNLLVAPGGALKLVDYDGMFVPTLAGFPAAERGHRHYQSPHRSGVEFGPHLDRFSAWLIHRSLMALSADPGLWHLLHEHGGEHLLFRDEDFTAAGGSGRLAALGGHPAPDIRAFAGEIASLAALPLHELPALTPDAPPSVRTAQPTRASSSGLPAWMRGHVATPAAPPVPVGYNAAALWRTRMGISWTYLVLGVIAWVLGLSAIALVATAMVALGGGYAASMLIFAAIPESKARRTLAARYARARRRSEEDAKSLNALKRQRDMIQAEGVERAAANTRELGHLRTQHQRILQEFDQETAAQIGAYDLRLNALQSRRSAELLEALHLLRERERHSQTVAHLKRIFLRPGDVHGVGPDTVGRLGHNGIVTAADFLDIQHVAVSNGTTTSGVRVLLPGQRWISVPGVEEASAQALMAWRKAHLDAAMRYAVVPAVLPGDVAHRIESRYAAEEHALRQGYAETQLNRQKGRHDLERKQESQRVNVANRHFQAARNATQALSEVKRKAAAAKKDQMTALRECEELHRELLAYRDITYKRFIRALFTGR</sequence>
<keyword evidence="1" id="KW-0472">Membrane</keyword>
<dbReference type="InterPro" id="IPR011009">
    <property type="entry name" value="Kinase-like_dom_sf"/>
</dbReference>
<comment type="caution">
    <text evidence="2">The sequence shown here is derived from an EMBL/GenBank/DDBJ whole genome shotgun (WGS) entry which is preliminary data.</text>
</comment>
<protein>
    <recommendedName>
        <fullName evidence="4">Protein kinase domain-containing protein</fullName>
    </recommendedName>
</protein>
<keyword evidence="1" id="KW-1133">Transmembrane helix</keyword>
<dbReference type="RefSeq" id="WP_204027202.1">
    <property type="nucleotide sequence ID" value="NZ_BOOW01000023.1"/>
</dbReference>
<keyword evidence="3" id="KW-1185">Reference proteome</keyword>
<organism evidence="2 3">
    <name type="scientific">Sinosporangium siamense</name>
    <dbReference type="NCBI Taxonomy" id="1367973"/>
    <lineage>
        <taxon>Bacteria</taxon>
        <taxon>Bacillati</taxon>
        <taxon>Actinomycetota</taxon>
        <taxon>Actinomycetes</taxon>
        <taxon>Streptosporangiales</taxon>
        <taxon>Streptosporangiaceae</taxon>
        <taxon>Sinosporangium</taxon>
    </lineage>
</organism>
<evidence type="ECO:0000313" key="2">
    <source>
        <dbReference type="EMBL" id="GII93656.1"/>
    </source>
</evidence>
<gene>
    <name evidence="2" type="ORF">Ssi02_38870</name>
</gene>
<dbReference type="AlphaFoldDB" id="A0A919RKE2"/>
<evidence type="ECO:0000313" key="3">
    <source>
        <dbReference type="Proteomes" id="UP000606172"/>
    </source>
</evidence>
<feature type="transmembrane region" description="Helical" evidence="1">
    <location>
        <begin position="349"/>
        <end position="366"/>
    </location>
</feature>
<dbReference type="Gene3D" id="1.10.510.10">
    <property type="entry name" value="Transferase(Phosphotransferase) domain 1"/>
    <property type="match status" value="1"/>
</dbReference>
<evidence type="ECO:0000256" key="1">
    <source>
        <dbReference type="SAM" id="Phobius"/>
    </source>
</evidence>
<dbReference type="Proteomes" id="UP000606172">
    <property type="component" value="Unassembled WGS sequence"/>
</dbReference>
<accession>A0A919RKE2</accession>
<evidence type="ECO:0008006" key="4">
    <source>
        <dbReference type="Google" id="ProtNLM"/>
    </source>
</evidence>
<proteinExistence type="predicted"/>